<feature type="region of interest" description="Disordered" evidence="1">
    <location>
        <begin position="43"/>
        <end position="64"/>
    </location>
</feature>
<proteinExistence type="predicted"/>
<reference evidence="2" key="1">
    <citation type="submission" date="2021-03" db="EMBL/GenBank/DDBJ databases">
        <authorList>
            <person name="Wang G."/>
        </authorList>
    </citation>
    <scope>NUCLEOTIDE SEQUENCE</scope>
    <source>
        <strain evidence="2">KCTC 12899</strain>
    </source>
</reference>
<dbReference type="PROSITE" id="PS51257">
    <property type="entry name" value="PROKAR_LIPOPROTEIN"/>
    <property type="match status" value="1"/>
</dbReference>
<comment type="caution">
    <text evidence="2">The sequence shown here is derived from an EMBL/GenBank/DDBJ whole genome shotgun (WGS) entry which is preliminary data.</text>
</comment>
<feature type="compositionally biased region" description="Acidic residues" evidence="1">
    <location>
        <begin position="53"/>
        <end position="64"/>
    </location>
</feature>
<dbReference type="RefSeq" id="WP_207861107.1">
    <property type="nucleotide sequence ID" value="NZ_JAFREP010000022.1"/>
</dbReference>
<keyword evidence="3" id="KW-1185">Reference proteome</keyword>
<accession>A0A8J7QB03</accession>
<protein>
    <submittedName>
        <fullName evidence="2">Uncharacterized protein</fullName>
    </submittedName>
</protein>
<name>A0A8J7QB03_9BACT</name>
<organism evidence="2 3">
    <name type="scientific">Acanthopleuribacter pedis</name>
    <dbReference type="NCBI Taxonomy" id="442870"/>
    <lineage>
        <taxon>Bacteria</taxon>
        <taxon>Pseudomonadati</taxon>
        <taxon>Acidobacteriota</taxon>
        <taxon>Holophagae</taxon>
        <taxon>Acanthopleuribacterales</taxon>
        <taxon>Acanthopleuribacteraceae</taxon>
        <taxon>Acanthopleuribacter</taxon>
    </lineage>
</organism>
<gene>
    <name evidence="2" type="ORF">J3U88_21815</name>
</gene>
<evidence type="ECO:0000313" key="2">
    <source>
        <dbReference type="EMBL" id="MBO1321132.1"/>
    </source>
</evidence>
<evidence type="ECO:0000256" key="1">
    <source>
        <dbReference type="SAM" id="MobiDB-lite"/>
    </source>
</evidence>
<sequence length="64" mass="7412">MKQFKMILILLLFSILLLGCQEKEGTFEKAGKKIDQKVEKVKDSAEEIKEEVKDEIDDHTDDND</sequence>
<dbReference type="EMBL" id="JAFREP010000022">
    <property type="protein sequence ID" value="MBO1321132.1"/>
    <property type="molecule type" value="Genomic_DNA"/>
</dbReference>
<dbReference type="Proteomes" id="UP000664417">
    <property type="component" value="Unassembled WGS sequence"/>
</dbReference>
<feature type="compositionally biased region" description="Basic and acidic residues" evidence="1">
    <location>
        <begin position="43"/>
        <end position="52"/>
    </location>
</feature>
<dbReference type="AlphaFoldDB" id="A0A8J7QB03"/>
<evidence type="ECO:0000313" key="3">
    <source>
        <dbReference type="Proteomes" id="UP000664417"/>
    </source>
</evidence>